<dbReference type="Pfam" id="PF00581">
    <property type="entry name" value="Rhodanese"/>
    <property type="match status" value="1"/>
</dbReference>
<name>A0ABP3X290_9ALTE</name>
<dbReference type="SMART" id="SM00450">
    <property type="entry name" value="RHOD"/>
    <property type="match status" value="1"/>
</dbReference>
<dbReference type="InterPro" id="IPR001763">
    <property type="entry name" value="Rhodanese-like_dom"/>
</dbReference>
<dbReference type="InterPro" id="IPR050229">
    <property type="entry name" value="GlpE_sulfurtransferase"/>
</dbReference>
<evidence type="ECO:0000259" key="2">
    <source>
        <dbReference type="PROSITE" id="PS50206"/>
    </source>
</evidence>
<reference evidence="4" key="1">
    <citation type="journal article" date="2019" name="Int. J. Syst. Evol. Microbiol.">
        <title>The Global Catalogue of Microorganisms (GCM) 10K type strain sequencing project: providing services to taxonomists for standard genome sequencing and annotation.</title>
        <authorList>
            <consortium name="The Broad Institute Genomics Platform"/>
            <consortium name="The Broad Institute Genome Sequencing Center for Infectious Disease"/>
            <person name="Wu L."/>
            <person name="Ma J."/>
        </authorList>
    </citation>
    <scope>NUCLEOTIDE SEQUENCE [LARGE SCALE GENOMIC DNA]</scope>
    <source>
        <strain evidence="4">JCM 15896</strain>
    </source>
</reference>
<dbReference type="Gene3D" id="3.40.250.10">
    <property type="entry name" value="Rhodanese-like domain"/>
    <property type="match status" value="1"/>
</dbReference>
<feature type="signal peptide" evidence="1">
    <location>
        <begin position="1"/>
        <end position="23"/>
    </location>
</feature>
<proteinExistence type="predicted"/>
<dbReference type="PROSITE" id="PS50206">
    <property type="entry name" value="RHODANESE_3"/>
    <property type="match status" value="1"/>
</dbReference>
<dbReference type="RefSeq" id="WP_343862195.1">
    <property type="nucleotide sequence ID" value="NZ_BAAAFD010000013.1"/>
</dbReference>
<comment type="caution">
    <text evidence="3">The sequence shown here is derived from an EMBL/GenBank/DDBJ whole genome shotgun (WGS) entry which is preliminary data.</text>
</comment>
<dbReference type="Proteomes" id="UP001500359">
    <property type="component" value="Unassembled WGS sequence"/>
</dbReference>
<gene>
    <name evidence="3" type="ORF">GCM10009114_34190</name>
</gene>
<evidence type="ECO:0000313" key="4">
    <source>
        <dbReference type="Proteomes" id="UP001500359"/>
    </source>
</evidence>
<evidence type="ECO:0000256" key="1">
    <source>
        <dbReference type="SAM" id="SignalP"/>
    </source>
</evidence>
<evidence type="ECO:0000313" key="3">
    <source>
        <dbReference type="EMBL" id="GAA0859704.1"/>
    </source>
</evidence>
<dbReference type="SUPFAM" id="SSF52821">
    <property type="entry name" value="Rhodanese/Cell cycle control phosphatase"/>
    <property type="match status" value="1"/>
</dbReference>
<dbReference type="CDD" id="cd00158">
    <property type="entry name" value="RHOD"/>
    <property type="match status" value="1"/>
</dbReference>
<feature type="chain" id="PRO_5046299245" evidence="1">
    <location>
        <begin position="24"/>
        <end position="128"/>
    </location>
</feature>
<sequence>MRFKSIRNLLLLLLATFSISSFADQVTDITAAQLLADDSQGRLILDVRSAEEFAAGHVPNAVNIPHDEIEGNIEQLINYQDKSVVVYCRSGRRAAIAENILLEHGFSNVMHLQGDMLGWQESKYPVEK</sequence>
<keyword evidence="4" id="KW-1185">Reference proteome</keyword>
<dbReference type="PANTHER" id="PTHR43031">
    <property type="entry name" value="FAD-DEPENDENT OXIDOREDUCTASE"/>
    <property type="match status" value="1"/>
</dbReference>
<protein>
    <submittedName>
        <fullName evidence="3">Rhodanese-like domain-containing protein</fullName>
    </submittedName>
</protein>
<organism evidence="3 4">
    <name type="scientific">Aliiglaciecola litoralis</name>
    <dbReference type="NCBI Taxonomy" id="582857"/>
    <lineage>
        <taxon>Bacteria</taxon>
        <taxon>Pseudomonadati</taxon>
        <taxon>Pseudomonadota</taxon>
        <taxon>Gammaproteobacteria</taxon>
        <taxon>Alteromonadales</taxon>
        <taxon>Alteromonadaceae</taxon>
        <taxon>Aliiglaciecola</taxon>
    </lineage>
</organism>
<keyword evidence="1" id="KW-0732">Signal</keyword>
<feature type="domain" description="Rhodanese" evidence="2">
    <location>
        <begin position="38"/>
        <end position="128"/>
    </location>
</feature>
<accession>A0ABP3X290</accession>
<dbReference type="EMBL" id="BAAAFD010000013">
    <property type="protein sequence ID" value="GAA0859704.1"/>
    <property type="molecule type" value="Genomic_DNA"/>
</dbReference>
<dbReference type="PANTHER" id="PTHR43031:SF1">
    <property type="entry name" value="PYRIDINE NUCLEOTIDE-DISULPHIDE OXIDOREDUCTASE"/>
    <property type="match status" value="1"/>
</dbReference>
<dbReference type="InterPro" id="IPR036873">
    <property type="entry name" value="Rhodanese-like_dom_sf"/>
</dbReference>